<protein>
    <recommendedName>
        <fullName evidence="4">Transcription antitermination protein RfaH</fullName>
    </recommendedName>
</protein>
<dbReference type="InterPro" id="IPR006645">
    <property type="entry name" value="NGN-like_dom"/>
</dbReference>
<dbReference type="HAMAP" id="MF_00951">
    <property type="entry name" value="RfaH"/>
    <property type="match status" value="1"/>
</dbReference>
<dbReference type="Gene3D" id="3.30.70.940">
    <property type="entry name" value="NusG, N-terminal domain"/>
    <property type="match status" value="1"/>
</dbReference>
<evidence type="ECO:0000259" key="5">
    <source>
        <dbReference type="SMART" id="SM00738"/>
    </source>
</evidence>
<dbReference type="NCBIfam" id="TIGR01955">
    <property type="entry name" value="RfaH"/>
    <property type="match status" value="1"/>
</dbReference>
<comment type="caution">
    <text evidence="6">The sequence shown here is derived from an EMBL/GenBank/DDBJ whole genome shotgun (WGS) entry which is preliminary data.</text>
</comment>
<dbReference type="RefSeq" id="WP_205158093.1">
    <property type="nucleotide sequence ID" value="NZ_JAFEUM010000003.1"/>
</dbReference>
<evidence type="ECO:0000313" key="6">
    <source>
        <dbReference type="EMBL" id="MBM7036509.1"/>
    </source>
</evidence>
<dbReference type="PANTHER" id="PTHR30265:SF7">
    <property type="entry name" value="TRANSCRIPTION ANTITERMINATION PROTEIN RFAH"/>
    <property type="match status" value="1"/>
</dbReference>
<comment type="similarity">
    <text evidence="4">Belongs to the RfaH family.</text>
</comment>
<keyword evidence="2 4" id="KW-0805">Transcription regulation</keyword>
<dbReference type="EMBL" id="JAFEUM010000003">
    <property type="protein sequence ID" value="MBM7036509.1"/>
    <property type="molecule type" value="Genomic_DNA"/>
</dbReference>
<dbReference type="SMART" id="SM00738">
    <property type="entry name" value="NGN"/>
    <property type="match status" value="1"/>
</dbReference>
<gene>
    <name evidence="4 6" type="primary">rfaH</name>
    <name evidence="6" type="ORF">JQC93_08815</name>
</gene>
<comment type="function">
    <text evidence="4">Enhances distal genes transcription elongation in a specialized subset of operons that encode extracytoplasmic components.</text>
</comment>
<dbReference type="CDD" id="cd09892">
    <property type="entry name" value="NGN_SP_RfaH"/>
    <property type="match status" value="1"/>
</dbReference>
<dbReference type="Proteomes" id="UP000809621">
    <property type="component" value="Unassembled WGS sequence"/>
</dbReference>
<dbReference type="NCBIfam" id="NF006534">
    <property type="entry name" value="PRK09014.1"/>
    <property type="match status" value="1"/>
</dbReference>
<evidence type="ECO:0000256" key="3">
    <source>
        <dbReference type="ARBA" id="ARBA00023163"/>
    </source>
</evidence>
<comment type="subunit">
    <text evidence="4">Interacts with both the nontemplate DNA and the RNA polymerase (RNAP).</text>
</comment>
<keyword evidence="4" id="KW-0238">DNA-binding</keyword>
<dbReference type="Pfam" id="PF02357">
    <property type="entry name" value="NusG"/>
    <property type="match status" value="1"/>
</dbReference>
<keyword evidence="3 4" id="KW-0804">Transcription</keyword>
<dbReference type="PANTHER" id="PTHR30265">
    <property type="entry name" value="RHO-INTERACTING TRANSCRIPTION TERMINATION FACTOR NUSG"/>
    <property type="match status" value="1"/>
</dbReference>
<organism evidence="6 7">
    <name type="scientific">Vibrio ulleungensis</name>
    <dbReference type="NCBI Taxonomy" id="2807619"/>
    <lineage>
        <taxon>Bacteria</taxon>
        <taxon>Pseudomonadati</taxon>
        <taxon>Pseudomonadota</taxon>
        <taxon>Gammaproteobacteria</taxon>
        <taxon>Vibrionales</taxon>
        <taxon>Vibrionaceae</taxon>
        <taxon>Vibrio</taxon>
    </lineage>
</organism>
<dbReference type="SUPFAM" id="SSF82679">
    <property type="entry name" value="N-utilization substance G protein NusG, N-terminal domain"/>
    <property type="match status" value="1"/>
</dbReference>
<name>A0ABS2HKB3_9VIBR</name>
<keyword evidence="7" id="KW-1185">Reference proteome</keyword>
<reference evidence="6 7" key="1">
    <citation type="submission" date="2021-02" db="EMBL/GenBank/DDBJ databases">
        <authorList>
            <person name="Park J.-S."/>
        </authorList>
    </citation>
    <scope>NUCLEOTIDE SEQUENCE [LARGE SCALE GENOMIC DNA]</scope>
    <source>
        <strain evidence="6 7">188UL20-2</strain>
    </source>
</reference>
<evidence type="ECO:0000256" key="1">
    <source>
        <dbReference type="ARBA" id="ARBA00022814"/>
    </source>
</evidence>
<proteinExistence type="inferred from homology"/>
<evidence type="ECO:0000256" key="4">
    <source>
        <dbReference type="HAMAP-Rule" id="MF_00951"/>
    </source>
</evidence>
<dbReference type="InterPro" id="IPR043425">
    <property type="entry name" value="NusG-like"/>
</dbReference>
<feature type="domain" description="NusG-like N-terminal" evidence="5">
    <location>
        <begin position="1"/>
        <end position="101"/>
    </location>
</feature>
<keyword evidence="1 4" id="KW-0889">Transcription antitermination</keyword>
<evidence type="ECO:0000256" key="2">
    <source>
        <dbReference type="ARBA" id="ARBA00023015"/>
    </source>
</evidence>
<dbReference type="InterPro" id="IPR010215">
    <property type="entry name" value="Transcription_antiterm_RfaH"/>
</dbReference>
<sequence length="164" mass="18953">MKRWYLLYCKRGEIKRAVAHLERQGVGCYQPMMQVEKIVRGKMQRLDEPMFPGYLFVHFDFEQGPSFTTVQSTRGVSKFVSFGNTPKEVAWDIIDDMRDYEQNHADEVESDLPQKGDKVRLATGQFAGLEAIYHEADGEKRSYLMLDLISKPVKLSVPNSDIER</sequence>
<dbReference type="InterPro" id="IPR036735">
    <property type="entry name" value="NGN_dom_sf"/>
</dbReference>
<accession>A0ABS2HKB3</accession>
<evidence type="ECO:0000313" key="7">
    <source>
        <dbReference type="Proteomes" id="UP000809621"/>
    </source>
</evidence>